<name>Q6Z3S0_ORYSJ</name>
<reference evidence="2" key="2">
    <citation type="journal article" date="2008" name="Nucleic Acids Res.">
        <title>The rice annotation project database (RAP-DB): 2008 update.</title>
        <authorList>
            <consortium name="The rice annotation project (RAP)"/>
        </authorList>
    </citation>
    <scope>GENOME REANNOTATION</scope>
    <source>
        <strain evidence="2">cv. Nipponbare</strain>
    </source>
</reference>
<reference evidence="2" key="1">
    <citation type="journal article" date="2005" name="Nature">
        <title>The map-based sequence of the rice genome.</title>
        <authorList>
            <consortium name="International rice genome sequencing project (IRGSP)"/>
            <person name="Matsumoto T."/>
            <person name="Wu J."/>
            <person name="Kanamori H."/>
            <person name="Katayose Y."/>
            <person name="Fujisawa M."/>
            <person name="Namiki N."/>
            <person name="Mizuno H."/>
            <person name="Yamamoto K."/>
            <person name="Antonio B.A."/>
            <person name="Baba T."/>
            <person name="Sakata K."/>
            <person name="Nagamura Y."/>
            <person name="Aoki H."/>
            <person name="Arikawa K."/>
            <person name="Arita K."/>
            <person name="Bito T."/>
            <person name="Chiden Y."/>
            <person name="Fujitsuka N."/>
            <person name="Fukunaka R."/>
            <person name="Hamada M."/>
            <person name="Harada C."/>
            <person name="Hayashi A."/>
            <person name="Hijishita S."/>
            <person name="Honda M."/>
            <person name="Hosokawa S."/>
            <person name="Ichikawa Y."/>
            <person name="Idonuma A."/>
            <person name="Iijima M."/>
            <person name="Ikeda M."/>
            <person name="Ikeno M."/>
            <person name="Ito K."/>
            <person name="Ito S."/>
            <person name="Ito T."/>
            <person name="Ito Y."/>
            <person name="Ito Y."/>
            <person name="Iwabuchi A."/>
            <person name="Kamiya K."/>
            <person name="Karasawa W."/>
            <person name="Kurita K."/>
            <person name="Katagiri S."/>
            <person name="Kikuta A."/>
            <person name="Kobayashi H."/>
            <person name="Kobayashi N."/>
            <person name="Machita K."/>
            <person name="Maehara T."/>
            <person name="Masukawa M."/>
            <person name="Mizubayashi T."/>
            <person name="Mukai Y."/>
            <person name="Nagasaki H."/>
            <person name="Nagata Y."/>
            <person name="Naito S."/>
            <person name="Nakashima M."/>
            <person name="Nakama Y."/>
            <person name="Nakamichi Y."/>
            <person name="Nakamura M."/>
            <person name="Meguro A."/>
            <person name="Negishi M."/>
            <person name="Ohta I."/>
            <person name="Ohta T."/>
            <person name="Okamoto M."/>
            <person name="Ono N."/>
            <person name="Saji S."/>
            <person name="Sakaguchi M."/>
            <person name="Sakai K."/>
            <person name="Shibata M."/>
            <person name="Shimokawa T."/>
            <person name="Song J."/>
            <person name="Takazaki Y."/>
            <person name="Terasawa K."/>
            <person name="Tsugane M."/>
            <person name="Tsuji K."/>
            <person name="Ueda S."/>
            <person name="Waki K."/>
            <person name="Yamagata H."/>
            <person name="Yamamoto M."/>
            <person name="Yamamoto S."/>
            <person name="Yamane H."/>
            <person name="Yoshiki S."/>
            <person name="Yoshihara R."/>
            <person name="Yukawa K."/>
            <person name="Zhong H."/>
            <person name="Yano M."/>
            <person name="Yuan Q."/>
            <person name="Ouyang S."/>
            <person name="Liu J."/>
            <person name="Jones K.M."/>
            <person name="Gansberger K."/>
            <person name="Moffat K."/>
            <person name="Hill J."/>
            <person name="Bera J."/>
            <person name="Fadrosh D."/>
            <person name="Jin S."/>
            <person name="Johri S."/>
            <person name="Kim M."/>
            <person name="Overton L."/>
            <person name="Reardon M."/>
            <person name="Tsitrin T."/>
            <person name="Vuong H."/>
            <person name="Weaver B."/>
            <person name="Ciecko A."/>
            <person name="Tallon L."/>
            <person name="Jackson J."/>
            <person name="Pai G."/>
            <person name="Aken S.V."/>
            <person name="Utterback T."/>
            <person name="Reidmuller S."/>
            <person name="Feldblyum T."/>
            <person name="Hsiao J."/>
            <person name="Zismann V."/>
            <person name="Iobst S."/>
            <person name="de Vazeille A.R."/>
            <person name="Buell C.R."/>
            <person name="Ying K."/>
            <person name="Li Y."/>
            <person name="Lu T."/>
            <person name="Huang Y."/>
            <person name="Zhao Q."/>
            <person name="Feng Q."/>
            <person name="Zhang L."/>
            <person name="Zhu J."/>
            <person name="Weng Q."/>
            <person name="Mu J."/>
            <person name="Lu Y."/>
            <person name="Fan D."/>
            <person name="Liu Y."/>
            <person name="Guan J."/>
            <person name="Zhang Y."/>
            <person name="Yu S."/>
            <person name="Liu X."/>
            <person name="Zhang Y."/>
            <person name="Hong G."/>
            <person name="Han B."/>
            <person name="Choisne N."/>
            <person name="Demange N."/>
            <person name="Orjeda G."/>
            <person name="Samain S."/>
            <person name="Cattolico L."/>
            <person name="Pelletier E."/>
            <person name="Couloux A."/>
            <person name="Segurens B."/>
            <person name="Wincker P."/>
            <person name="D'Hont A."/>
            <person name="Scarpelli C."/>
            <person name="Weissenbach J."/>
            <person name="Salanoubat M."/>
            <person name="Quetier F."/>
            <person name="Yu Y."/>
            <person name="Kim H.R."/>
            <person name="Rambo T."/>
            <person name="Currie J."/>
            <person name="Collura K."/>
            <person name="Luo M."/>
            <person name="Yang T."/>
            <person name="Ammiraju J.S.S."/>
            <person name="Engler F."/>
            <person name="Soderlund C."/>
            <person name="Wing R.A."/>
            <person name="Palmer L.E."/>
            <person name="de la Bastide M."/>
            <person name="Spiegel L."/>
            <person name="Nascimento L."/>
            <person name="Zutavern T."/>
            <person name="O'Shaughnessy A."/>
            <person name="Dike S."/>
            <person name="Dedhia N."/>
            <person name="Preston R."/>
            <person name="Balija V."/>
            <person name="McCombie W.R."/>
            <person name="Chow T."/>
            <person name="Chen H."/>
            <person name="Chung M."/>
            <person name="Chen C."/>
            <person name="Shaw J."/>
            <person name="Wu H."/>
            <person name="Hsiao K."/>
            <person name="Chao Y."/>
            <person name="Chu M."/>
            <person name="Cheng C."/>
            <person name="Hour A."/>
            <person name="Lee P."/>
            <person name="Lin S."/>
            <person name="Lin Y."/>
            <person name="Liou J."/>
            <person name="Liu S."/>
            <person name="Hsing Y."/>
            <person name="Raghuvanshi S."/>
            <person name="Mohanty A."/>
            <person name="Bharti A.K."/>
            <person name="Gaur A."/>
            <person name="Gupta V."/>
            <person name="Kumar D."/>
            <person name="Ravi V."/>
            <person name="Vij S."/>
            <person name="Kapur A."/>
            <person name="Khurana P."/>
            <person name="Khurana P."/>
            <person name="Khurana J.P."/>
            <person name="Tyagi A.K."/>
            <person name="Gaikwad K."/>
            <person name="Singh A."/>
            <person name="Dalal V."/>
            <person name="Srivastava S."/>
            <person name="Dixit A."/>
            <person name="Pal A.K."/>
            <person name="Ghazi I.A."/>
            <person name="Yadav M."/>
            <person name="Pandit A."/>
            <person name="Bhargava A."/>
            <person name="Sureshbabu K."/>
            <person name="Batra K."/>
            <person name="Sharma T.R."/>
            <person name="Mohapatra T."/>
            <person name="Singh N.K."/>
            <person name="Messing J."/>
            <person name="Nelson A.B."/>
            <person name="Fuks G."/>
            <person name="Kavchok S."/>
            <person name="Keizer G."/>
            <person name="Linton E."/>
            <person name="Llaca V."/>
            <person name="Song R."/>
            <person name="Tanyolac B."/>
            <person name="Young S."/>
            <person name="Ho-Il K."/>
            <person name="Hahn J.H."/>
            <person name="Sangsakoo G."/>
            <person name="Vanavichit A."/>
            <person name="de Mattos Luiz.A.T."/>
            <person name="Zimmer P.D."/>
            <person name="Malone G."/>
            <person name="Dellagostin O."/>
            <person name="de Oliveira A.C."/>
            <person name="Bevan M."/>
            <person name="Bancroft I."/>
            <person name="Minx P."/>
            <person name="Cordum H."/>
            <person name="Wilson R."/>
            <person name="Cheng Z."/>
            <person name="Jin W."/>
            <person name="Jiang J."/>
            <person name="Leong S.A."/>
            <person name="Iwama H."/>
            <person name="Gojobori T."/>
            <person name="Itoh T."/>
            <person name="Niimura Y."/>
            <person name="Fujii Y."/>
            <person name="Habara T."/>
            <person name="Sakai H."/>
            <person name="Sato Y."/>
            <person name="Wilson G."/>
            <person name="Kumar K."/>
            <person name="McCouch S."/>
            <person name="Juretic N."/>
            <person name="Hoen D."/>
            <person name="Wright S."/>
            <person name="Bruskiewich R."/>
            <person name="Bureau T."/>
            <person name="Miyao A."/>
            <person name="Hirochika H."/>
            <person name="Nishikawa T."/>
            <person name="Kadowaki K."/>
            <person name="Sugiura M."/>
            <person name="Burr B."/>
            <person name="Sasaki T."/>
        </authorList>
    </citation>
    <scope>NUCLEOTIDE SEQUENCE [LARGE SCALE GENOMIC DNA]</scope>
    <source>
        <strain evidence="2">cv. Nipponbare</strain>
    </source>
</reference>
<dbReference type="AlphaFoldDB" id="Q6Z3S0"/>
<dbReference type="EMBL" id="AP005245">
    <property type="protein sequence ID" value="BAD10184.1"/>
    <property type="molecule type" value="Genomic_DNA"/>
</dbReference>
<gene>
    <name evidence="1" type="primary">OSJNBa0025J22.34</name>
</gene>
<evidence type="ECO:0000313" key="1">
    <source>
        <dbReference type="EMBL" id="BAD10184.1"/>
    </source>
</evidence>
<proteinExistence type="predicted"/>
<organism evidence="1 2">
    <name type="scientific">Oryza sativa subsp. japonica</name>
    <name type="common">Rice</name>
    <dbReference type="NCBI Taxonomy" id="39947"/>
    <lineage>
        <taxon>Eukaryota</taxon>
        <taxon>Viridiplantae</taxon>
        <taxon>Streptophyta</taxon>
        <taxon>Embryophyta</taxon>
        <taxon>Tracheophyta</taxon>
        <taxon>Spermatophyta</taxon>
        <taxon>Magnoliopsida</taxon>
        <taxon>Liliopsida</taxon>
        <taxon>Poales</taxon>
        <taxon>Poaceae</taxon>
        <taxon>BOP clade</taxon>
        <taxon>Oryzoideae</taxon>
        <taxon>Oryzeae</taxon>
        <taxon>Oryzinae</taxon>
        <taxon>Oryza</taxon>
        <taxon>Oryza sativa</taxon>
    </lineage>
</organism>
<accession>Q6Z3S0</accession>
<sequence>MDATLSSVSLSHLFRVNCAKAEDDNIVLAVLQSKLGSIDYTSAEVADLQPMMQLKKSVHYYCLLEQISE</sequence>
<evidence type="ECO:0000313" key="2">
    <source>
        <dbReference type="Proteomes" id="UP000000763"/>
    </source>
</evidence>
<dbReference type="Proteomes" id="UP000000763">
    <property type="component" value="Chromosome 8"/>
</dbReference>
<protein>
    <submittedName>
        <fullName evidence="1">Uncharacterized protein</fullName>
    </submittedName>
</protein>